<organism evidence="3 4">
    <name type="scientific">Steinernema carpocapsae</name>
    <name type="common">Entomopathogenic nematode</name>
    <dbReference type="NCBI Taxonomy" id="34508"/>
    <lineage>
        <taxon>Eukaryota</taxon>
        <taxon>Metazoa</taxon>
        <taxon>Ecdysozoa</taxon>
        <taxon>Nematoda</taxon>
        <taxon>Chromadorea</taxon>
        <taxon>Rhabditida</taxon>
        <taxon>Tylenchina</taxon>
        <taxon>Panagrolaimomorpha</taxon>
        <taxon>Strongyloidoidea</taxon>
        <taxon>Steinernematidae</taxon>
        <taxon>Steinernema</taxon>
    </lineage>
</organism>
<evidence type="ECO:0000313" key="3">
    <source>
        <dbReference type="EMBL" id="TMS32745.1"/>
    </source>
</evidence>
<keyword evidence="4" id="KW-1185">Reference proteome</keyword>
<gene>
    <name evidence="3" type="ORF">L596_000550</name>
</gene>
<dbReference type="OrthoDB" id="5856599at2759"/>
<feature type="chain" id="PRO_5020254115" evidence="2">
    <location>
        <begin position="19"/>
        <end position="317"/>
    </location>
</feature>
<accession>A0A4U8UKU9</accession>
<dbReference type="STRING" id="34508.A0A4U8UKU9"/>
<evidence type="ECO:0000256" key="1">
    <source>
        <dbReference type="SAM" id="MobiDB-lite"/>
    </source>
</evidence>
<dbReference type="EMBL" id="CM016762">
    <property type="protein sequence ID" value="TMS32745.1"/>
    <property type="molecule type" value="Genomic_DNA"/>
</dbReference>
<feature type="signal peptide" evidence="2">
    <location>
        <begin position="1"/>
        <end position="18"/>
    </location>
</feature>
<reference evidence="3 4" key="2">
    <citation type="journal article" date="2019" name="G3 (Bethesda)">
        <title>Hybrid Assembly of the Genome of the Entomopathogenic Nematode Steinernema carpocapsae Identifies the X-Chromosome.</title>
        <authorList>
            <person name="Serra L."/>
            <person name="Macchietto M."/>
            <person name="Macias-Munoz A."/>
            <person name="McGill C.J."/>
            <person name="Rodriguez I.M."/>
            <person name="Rodriguez B."/>
            <person name="Murad R."/>
            <person name="Mortazavi A."/>
        </authorList>
    </citation>
    <scope>NUCLEOTIDE SEQUENCE [LARGE SCALE GENOMIC DNA]</scope>
    <source>
        <strain evidence="3 4">ALL</strain>
    </source>
</reference>
<evidence type="ECO:0000256" key="2">
    <source>
        <dbReference type="SAM" id="SignalP"/>
    </source>
</evidence>
<evidence type="ECO:0000313" key="4">
    <source>
        <dbReference type="Proteomes" id="UP000298663"/>
    </source>
</evidence>
<dbReference type="EMBL" id="AZBU02000001">
    <property type="protein sequence ID" value="TMS32745.1"/>
    <property type="molecule type" value="Genomic_DNA"/>
</dbReference>
<dbReference type="Proteomes" id="UP000298663">
    <property type="component" value="Chromosome X"/>
</dbReference>
<protein>
    <submittedName>
        <fullName evidence="3">Uncharacterized protein</fullName>
    </submittedName>
</protein>
<reference evidence="3 4" key="1">
    <citation type="journal article" date="2015" name="Genome Biol.">
        <title>Comparative genomics of Steinernema reveals deeply conserved gene regulatory networks.</title>
        <authorList>
            <person name="Dillman A.R."/>
            <person name="Macchietto M."/>
            <person name="Porter C.F."/>
            <person name="Rogers A."/>
            <person name="Williams B."/>
            <person name="Antoshechkin I."/>
            <person name="Lee M.M."/>
            <person name="Goodwin Z."/>
            <person name="Lu X."/>
            <person name="Lewis E.E."/>
            <person name="Goodrich-Blair H."/>
            <person name="Stock S.P."/>
            <person name="Adams B.J."/>
            <person name="Sternberg P.W."/>
            <person name="Mortazavi A."/>
        </authorList>
    </citation>
    <scope>NUCLEOTIDE SEQUENCE [LARGE SCALE GENOMIC DNA]</scope>
    <source>
        <strain evidence="3 4">ALL</strain>
    </source>
</reference>
<proteinExistence type="predicted"/>
<name>A0A4U8UKU9_STECR</name>
<sequence length="317" mass="34329">MRCCYSCLLLILLNFALADAYLDIRPKRDVVAAVCKRRPDLPYCRGKATAPETIEAPEASEPFPMGIPDKEPIVTGGKPPVKNPFDEISERNVTQTEKKKPQPVIVLDPKNEEELSKIKVVDPRPWNQLNNWGFEHETRDRKRPSKVLMPPPSENIPAVAADTPTHVVAAENKKLQQIYDSLYWVPRGVAVPSNVYLSEQDPNRNGLLKDIGSIDVGFNLGIGVVPNNDPVVVASRVGVGFGASGLAGKLPSALGFPPQGEDISLNDYDGNKALIVPDKARKVKQLIQAGLLKPVHYAAGKQLVGVSTGVGVGTPGK</sequence>
<keyword evidence="2" id="KW-0732">Signal</keyword>
<feature type="region of interest" description="Disordered" evidence="1">
    <location>
        <begin position="137"/>
        <end position="158"/>
    </location>
</feature>
<comment type="caution">
    <text evidence="3">The sequence shown here is derived from an EMBL/GenBank/DDBJ whole genome shotgun (WGS) entry which is preliminary data.</text>
</comment>
<dbReference type="AlphaFoldDB" id="A0A4U8UKU9"/>